<accession>A0ABP9FVP7</accession>
<dbReference type="RefSeq" id="WP_345477366.1">
    <property type="nucleotide sequence ID" value="NZ_BAABLW010000007.1"/>
</dbReference>
<dbReference type="Pfam" id="PF13439">
    <property type="entry name" value="Glyco_transf_4"/>
    <property type="match status" value="1"/>
</dbReference>
<keyword evidence="8" id="KW-1185">Reference proteome</keyword>
<feature type="domain" description="Glycosyl transferase family 1" evidence="5">
    <location>
        <begin position="220"/>
        <end position="375"/>
    </location>
</feature>
<dbReference type="PANTHER" id="PTHR45947:SF3">
    <property type="entry name" value="SULFOQUINOVOSYL TRANSFERASE SQD2"/>
    <property type="match status" value="1"/>
</dbReference>
<dbReference type="Proteomes" id="UP001500368">
    <property type="component" value="Unassembled WGS sequence"/>
</dbReference>
<dbReference type="EMBL" id="BAABLW010000007">
    <property type="protein sequence ID" value="GAA4919458.1"/>
    <property type="molecule type" value="Genomic_DNA"/>
</dbReference>
<evidence type="ECO:0000313" key="8">
    <source>
        <dbReference type="Proteomes" id="UP001500368"/>
    </source>
</evidence>
<dbReference type="InterPro" id="IPR028098">
    <property type="entry name" value="Glyco_trans_4-like_N"/>
</dbReference>
<name>A0ABP9FVP7_9MICC</name>
<protein>
    <recommendedName>
        <fullName evidence="1">D-inositol 3-phosphate glycosyltransferase</fullName>
    </recommendedName>
</protein>
<evidence type="ECO:0000313" key="7">
    <source>
        <dbReference type="EMBL" id="GAA4919458.1"/>
    </source>
</evidence>
<evidence type="ECO:0000259" key="5">
    <source>
        <dbReference type="Pfam" id="PF00534"/>
    </source>
</evidence>
<dbReference type="InterPro" id="IPR050194">
    <property type="entry name" value="Glycosyltransferase_grp1"/>
</dbReference>
<proteinExistence type="predicted"/>
<evidence type="ECO:0000256" key="3">
    <source>
        <dbReference type="ARBA" id="ARBA00022679"/>
    </source>
</evidence>
<reference evidence="8" key="1">
    <citation type="journal article" date="2019" name="Int. J. Syst. Evol. Microbiol.">
        <title>The Global Catalogue of Microorganisms (GCM) 10K type strain sequencing project: providing services to taxonomists for standard genome sequencing and annotation.</title>
        <authorList>
            <consortium name="The Broad Institute Genomics Platform"/>
            <consortium name="The Broad Institute Genome Sequencing Center for Infectious Disease"/>
            <person name="Wu L."/>
            <person name="Ma J."/>
        </authorList>
    </citation>
    <scope>NUCLEOTIDE SEQUENCE [LARGE SCALE GENOMIC DNA]</scope>
    <source>
        <strain evidence="8">JCM 19129</strain>
    </source>
</reference>
<evidence type="ECO:0000256" key="1">
    <source>
        <dbReference type="ARBA" id="ARBA00021292"/>
    </source>
</evidence>
<dbReference type="PANTHER" id="PTHR45947">
    <property type="entry name" value="SULFOQUINOVOSYL TRANSFERASE SQD2"/>
    <property type="match status" value="1"/>
</dbReference>
<comment type="caution">
    <text evidence="7">The sequence shown here is derived from an EMBL/GenBank/DDBJ whole genome shotgun (WGS) entry which is preliminary data.</text>
</comment>
<evidence type="ECO:0000256" key="4">
    <source>
        <dbReference type="SAM" id="MobiDB-lite"/>
    </source>
</evidence>
<gene>
    <name evidence="7" type="ORF">GCM10025790_14200</name>
</gene>
<keyword evidence="3" id="KW-0808">Transferase</keyword>
<sequence>MHTLSPSDRTADPHEPGSGRRILIGADTFPPNINGAARFARDHAVRLARRGHTVHVVAPASSTRASSGYEHFDDVTLFVHRLPSLRWPLHDWLRFVPPWEARSLVRKVLNIAEPDVVHTQSFLGIGRALAIESHSRGIPTVATNHIMPENVLDYSGLPKAVQPALVRYGWNLAKSTYARVGAVTSPTPIAASYLQQHTGLDRVEPISCGIDTQRFLPKSAKPARNSVLYVGRLDREKNLHTLLNSFAQLRNGHAATLNIVGHGSEREALEHRAQQLGIAADVTFHGLVSDEDLVRLHHEATVFVMPSAAELQSLATLEALASATPAVVANAMALPHLVSDGLEGYRAEVENPTSFTVGISRILEASAAEYQQHMRAALGRAAQHDSHHVVARYEDLYDHAANLI</sequence>
<evidence type="ECO:0000259" key="6">
    <source>
        <dbReference type="Pfam" id="PF13439"/>
    </source>
</evidence>
<dbReference type="Pfam" id="PF00534">
    <property type="entry name" value="Glycos_transf_1"/>
    <property type="match status" value="1"/>
</dbReference>
<evidence type="ECO:0000256" key="2">
    <source>
        <dbReference type="ARBA" id="ARBA00022676"/>
    </source>
</evidence>
<dbReference type="SUPFAM" id="SSF53756">
    <property type="entry name" value="UDP-Glycosyltransferase/glycogen phosphorylase"/>
    <property type="match status" value="1"/>
</dbReference>
<organism evidence="7 8">
    <name type="scientific">Nesterenkonia rhizosphaerae</name>
    <dbReference type="NCBI Taxonomy" id="1348272"/>
    <lineage>
        <taxon>Bacteria</taxon>
        <taxon>Bacillati</taxon>
        <taxon>Actinomycetota</taxon>
        <taxon>Actinomycetes</taxon>
        <taxon>Micrococcales</taxon>
        <taxon>Micrococcaceae</taxon>
        <taxon>Nesterenkonia</taxon>
    </lineage>
</organism>
<dbReference type="InterPro" id="IPR001296">
    <property type="entry name" value="Glyco_trans_1"/>
</dbReference>
<feature type="region of interest" description="Disordered" evidence="4">
    <location>
        <begin position="1"/>
        <end position="22"/>
    </location>
</feature>
<feature type="domain" description="Glycosyltransferase subfamily 4-like N-terminal" evidence="6">
    <location>
        <begin position="33"/>
        <end position="214"/>
    </location>
</feature>
<dbReference type="Gene3D" id="3.40.50.2000">
    <property type="entry name" value="Glycogen Phosphorylase B"/>
    <property type="match status" value="2"/>
</dbReference>
<feature type="compositionally biased region" description="Basic and acidic residues" evidence="4">
    <location>
        <begin position="9"/>
        <end position="18"/>
    </location>
</feature>
<keyword evidence="2" id="KW-0328">Glycosyltransferase</keyword>